<dbReference type="Proteomes" id="UP001278995">
    <property type="component" value="Unassembled WGS sequence"/>
</dbReference>
<organism evidence="1 2">
    <name type="scientific">Acinetobacter faecalis</name>
    <dbReference type="NCBI Taxonomy" id="2665161"/>
    <lineage>
        <taxon>Bacteria</taxon>
        <taxon>Pseudomonadati</taxon>
        <taxon>Pseudomonadota</taxon>
        <taxon>Gammaproteobacteria</taxon>
        <taxon>Moraxellales</taxon>
        <taxon>Moraxellaceae</taxon>
        <taxon>Acinetobacter</taxon>
    </lineage>
</organism>
<dbReference type="PANTHER" id="PTHR13887">
    <property type="entry name" value="GLUTATHIONE S-TRANSFERASE KAPPA"/>
    <property type="match status" value="1"/>
</dbReference>
<dbReference type="SUPFAM" id="SSF52833">
    <property type="entry name" value="Thioredoxin-like"/>
    <property type="match status" value="1"/>
</dbReference>
<dbReference type="AlphaFoldDB" id="A0AB35V0H1"/>
<dbReference type="EMBL" id="JAXHPL010000043">
    <property type="protein sequence ID" value="MDY6487235.1"/>
    <property type="molecule type" value="Genomic_DNA"/>
</dbReference>
<sequence length="247" mass="28083">MALNCDIETGTCSVGDLTPKQPQQEKEYLHDMALIYIGDPMCSWCWGSSDVVKEARASALEKGIQFSAIVGGLRPGGGDEWNETLKRFLRKEWANIQQATKQPFSFKILEREEFNYDTEPSCRAVVVARDLWQGIDDNDEKLLEFFSAIQHKFYVGGEDPAALDFYQSICIEHHIDFEKFSQLFESEVAKDKTHEEFLLNRSWNIKGFPSFALHVGNQVTPIGSGYMQIETINQAIETAISKIEQVK</sequence>
<protein>
    <recommendedName>
        <fullName evidence="3">DsbA family protein</fullName>
    </recommendedName>
</protein>
<dbReference type="CDD" id="cd03025">
    <property type="entry name" value="DsbA_FrnE_like"/>
    <property type="match status" value="1"/>
</dbReference>
<dbReference type="PANTHER" id="PTHR13887:SF54">
    <property type="entry name" value="DSBA FAMILY PROTEIN"/>
    <property type="match status" value="1"/>
</dbReference>
<gene>
    <name evidence="1" type="ORF">SKM51_08535</name>
</gene>
<proteinExistence type="predicted"/>
<evidence type="ECO:0008006" key="3">
    <source>
        <dbReference type="Google" id="ProtNLM"/>
    </source>
</evidence>
<evidence type="ECO:0000313" key="1">
    <source>
        <dbReference type="EMBL" id="MDY6487235.1"/>
    </source>
</evidence>
<reference evidence="1 2" key="1">
    <citation type="submission" date="2023-11" db="EMBL/GenBank/DDBJ databases">
        <title>The common occurrence of Acinetobacte faecalis in cattle feces and its emended description.</title>
        <authorList>
            <person name="Kyselkova M."/>
            <person name="Xanthopoulou K."/>
            <person name="Shestivska V."/>
            <person name="Spanelova P."/>
            <person name="Maixnerova M."/>
            <person name="Higgins P.G."/>
            <person name="Nemec A."/>
        </authorList>
    </citation>
    <scope>NUCLEOTIDE SEQUENCE [LARGE SCALE GENOMIC DNA]</scope>
    <source>
        <strain evidence="1 2">ANC 7483</strain>
    </source>
</reference>
<dbReference type="InterPro" id="IPR036249">
    <property type="entry name" value="Thioredoxin-like_sf"/>
</dbReference>
<comment type="caution">
    <text evidence="1">The sequence shown here is derived from an EMBL/GenBank/DDBJ whole genome shotgun (WGS) entry which is preliminary data.</text>
</comment>
<name>A0AB35V0H1_9GAMM</name>
<dbReference type="RefSeq" id="WP_321099602.1">
    <property type="nucleotide sequence ID" value="NZ_JAXHPI010000036.1"/>
</dbReference>
<evidence type="ECO:0000313" key="2">
    <source>
        <dbReference type="Proteomes" id="UP001278995"/>
    </source>
</evidence>
<dbReference type="Gene3D" id="3.40.30.10">
    <property type="entry name" value="Glutaredoxin"/>
    <property type="match status" value="1"/>
</dbReference>
<dbReference type="Gene3D" id="1.10.472.60">
    <property type="entry name" value="putative protein disulfide isomerase domain"/>
    <property type="match status" value="1"/>
</dbReference>
<accession>A0AB35V0H1</accession>